<feature type="domain" description="RNase H type-1" evidence="1">
    <location>
        <begin position="392"/>
        <end position="509"/>
    </location>
</feature>
<dbReference type="InterPro" id="IPR053151">
    <property type="entry name" value="RNase_H-like"/>
</dbReference>
<gene>
    <name evidence="3" type="ORF">QJS10_CPA01g01653</name>
</gene>
<dbReference type="GO" id="GO:0004523">
    <property type="term" value="F:RNA-DNA hybrid ribonuclease activity"/>
    <property type="evidence" value="ECO:0007669"/>
    <property type="project" value="InterPro"/>
</dbReference>
<dbReference type="Gene3D" id="3.30.420.10">
    <property type="entry name" value="Ribonuclease H-like superfamily/Ribonuclease H"/>
    <property type="match status" value="1"/>
</dbReference>
<dbReference type="GO" id="GO:0003676">
    <property type="term" value="F:nucleic acid binding"/>
    <property type="evidence" value="ECO:0007669"/>
    <property type="project" value="InterPro"/>
</dbReference>
<evidence type="ECO:0000259" key="1">
    <source>
        <dbReference type="Pfam" id="PF13456"/>
    </source>
</evidence>
<name>A0AAV9FFV5_ACOCL</name>
<dbReference type="Pfam" id="PF13456">
    <property type="entry name" value="RVT_3"/>
    <property type="match status" value="1"/>
</dbReference>
<evidence type="ECO:0000313" key="4">
    <source>
        <dbReference type="Proteomes" id="UP001180020"/>
    </source>
</evidence>
<dbReference type="PANTHER" id="PTHR47723:SF24">
    <property type="entry name" value="RNASE H TYPE-1 DOMAIN-CONTAINING PROTEIN"/>
    <property type="match status" value="1"/>
</dbReference>
<dbReference type="SUPFAM" id="SSF53098">
    <property type="entry name" value="Ribonuclease H-like"/>
    <property type="match status" value="1"/>
</dbReference>
<protein>
    <recommendedName>
        <fullName evidence="5">RNase H type-1 domain-containing protein</fullName>
    </recommendedName>
</protein>
<dbReference type="Pfam" id="PF13966">
    <property type="entry name" value="zf-RVT"/>
    <property type="match status" value="1"/>
</dbReference>
<keyword evidence="4" id="KW-1185">Reference proteome</keyword>
<evidence type="ECO:0008006" key="5">
    <source>
        <dbReference type="Google" id="ProtNLM"/>
    </source>
</evidence>
<evidence type="ECO:0000259" key="2">
    <source>
        <dbReference type="Pfam" id="PF13966"/>
    </source>
</evidence>
<organism evidence="3 4">
    <name type="scientific">Acorus calamus</name>
    <name type="common">Sweet flag</name>
    <dbReference type="NCBI Taxonomy" id="4465"/>
    <lineage>
        <taxon>Eukaryota</taxon>
        <taxon>Viridiplantae</taxon>
        <taxon>Streptophyta</taxon>
        <taxon>Embryophyta</taxon>
        <taxon>Tracheophyta</taxon>
        <taxon>Spermatophyta</taxon>
        <taxon>Magnoliopsida</taxon>
        <taxon>Liliopsida</taxon>
        <taxon>Acoraceae</taxon>
        <taxon>Acorus</taxon>
    </lineage>
</organism>
<dbReference type="InterPro" id="IPR012337">
    <property type="entry name" value="RNaseH-like_sf"/>
</dbReference>
<proteinExistence type="predicted"/>
<dbReference type="AlphaFoldDB" id="A0AAV9FFV5"/>
<dbReference type="InterPro" id="IPR044730">
    <property type="entry name" value="RNase_H-like_dom_plant"/>
</dbReference>
<feature type="domain" description="Reverse transcriptase zinc-binding" evidence="2">
    <location>
        <begin position="183"/>
        <end position="264"/>
    </location>
</feature>
<sequence>MKKKDFDYTQAGRFNLSTNLNGTKSRINKCCESSNKPAWAGLSHAFVLHQPEGRLESDFGKLLLTKTHSGLNGLQRDISKTKTFGKLPLPLAALAHGKGINIWWDPWLNGHGLKHYLGRISYIWGPPASASLNILINNGSWHKPPRWPTSLDGLWNNISELDVGSVGEDVLIWSPSKFGDLTLSSAWNFLRPALPSSPMWSTWVWLSSQTPRHSLCLWQAFQDKLPTCTRLLRKGLISNASCLLCRSGTEDADHFFLNCSFSRYIFRALMKGLLIASPIPRSFENLPQWLTTVVACPIKKSLIQISLSIFCWHVWMERNSRIFSGKSNHKGLLLRQIKADITRRCCSLSLKAVRSPDILKIGTFFSISISEITSSPTLVRWVPPQLGWIKLNSDGSLSEDRGGYGALLRTHEADFIYGIAGRIDLPSINLLELKASEEGLWLAIRLNFPSIRIETDSTTACAWVLGKGSHSWSSIRSLRHIHQGLLLLQDWKITHIHREGNSPADILASFQSARGVTIIPPSQLWHELRTTLELDKVEEDWQVETIGRRQVLRARPA</sequence>
<dbReference type="EMBL" id="JAUJYO010000001">
    <property type="protein sequence ID" value="KAK1324928.1"/>
    <property type="molecule type" value="Genomic_DNA"/>
</dbReference>
<evidence type="ECO:0000313" key="3">
    <source>
        <dbReference type="EMBL" id="KAK1324928.1"/>
    </source>
</evidence>
<dbReference type="CDD" id="cd06222">
    <property type="entry name" value="RNase_H_like"/>
    <property type="match status" value="1"/>
</dbReference>
<reference evidence="3" key="1">
    <citation type="journal article" date="2023" name="Nat. Commun.">
        <title>Diploid and tetraploid genomes of Acorus and the evolution of monocots.</title>
        <authorList>
            <person name="Ma L."/>
            <person name="Liu K.W."/>
            <person name="Li Z."/>
            <person name="Hsiao Y.Y."/>
            <person name="Qi Y."/>
            <person name="Fu T."/>
            <person name="Tang G.D."/>
            <person name="Zhang D."/>
            <person name="Sun W.H."/>
            <person name="Liu D.K."/>
            <person name="Li Y."/>
            <person name="Chen G.Z."/>
            <person name="Liu X.D."/>
            <person name="Liao X.Y."/>
            <person name="Jiang Y.T."/>
            <person name="Yu X."/>
            <person name="Hao Y."/>
            <person name="Huang J."/>
            <person name="Zhao X.W."/>
            <person name="Ke S."/>
            <person name="Chen Y.Y."/>
            <person name="Wu W.L."/>
            <person name="Hsu J.L."/>
            <person name="Lin Y.F."/>
            <person name="Huang M.D."/>
            <person name="Li C.Y."/>
            <person name="Huang L."/>
            <person name="Wang Z.W."/>
            <person name="Zhao X."/>
            <person name="Zhong W.Y."/>
            <person name="Peng D.H."/>
            <person name="Ahmad S."/>
            <person name="Lan S."/>
            <person name="Zhang J.S."/>
            <person name="Tsai W.C."/>
            <person name="Van de Peer Y."/>
            <person name="Liu Z.J."/>
        </authorList>
    </citation>
    <scope>NUCLEOTIDE SEQUENCE</scope>
    <source>
        <strain evidence="3">CP</strain>
    </source>
</reference>
<reference evidence="3" key="2">
    <citation type="submission" date="2023-06" db="EMBL/GenBank/DDBJ databases">
        <authorList>
            <person name="Ma L."/>
            <person name="Liu K.-W."/>
            <person name="Li Z."/>
            <person name="Hsiao Y.-Y."/>
            <person name="Qi Y."/>
            <person name="Fu T."/>
            <person name="Tang G."/>
            <person name="Zhang D."/>
            <person name="Sun W.-H."/>
            <person name="Liu D.-K."/>
            <person name="Li Y."/>
            <person name="Chen G.-Z."/>
            <person name="Liu X.-D."/>
            <person name="Liao X.-Y."/>
            <person name="Jiang Y.-T."/>
            <person name="Yu X."/>
            <person name="Hao Y."/>
            <person name="Huang J."/>
            <person name="Zhao X.-W."/>
            <person name="Ke S."/>
            <person name="Chen Y.-Y."/>
            <person name="Wu W.-L."/>
            <person name="Hsu J.-L."/>
            <person name="Lin Y.-F."/>
            <person name="Huang M.-D."/>
            <person name="Li C.-Y."/>
            <person name="Huang L."/>
            <person name="Wang Z.-W."/>
            <person name="Zhao X."/>
            <person name="Zhong W.-Y."/>
            <person name="Peng D.-H."/>
            <person name="Ahmad S."/>
            <person name="Lan S."/>
            <person name="Zhang J.-S."/>
            <person name="Tsai W.-C."/>
            <person name="Van De Peer Y."/>
            <person name="Liu Z.-J."/>
        </authorList>
    </citation>
    <scope>NUCLEOTIDE SEQUENCE</scope>
    <source>
        <strain evidence="3">CP</strain>
        <tissue evidence="3">Leaves</tissue>
    </source>
</reference>
<dbReference type="PANTHER" id="PTHR47723">
    <property type="entry name" value="OS05G0353850 PROTEIN"/>
    <property type="match status" value="1"/>
</dbReference>
<dbReference type="Proteomes" id="UP001180020">
    <property type="component" value="Unassembled WGS sequence"/>
</dbReference>
<dbReference type="InterPro" id="IPR002156">
    <property type="entry name" value="RNaseH_domain"/>
</dbReference>
<dbReference type="InterPro" id="IPR036397">
    <property type="entry name" value="RNaseH_sf"/>
</dbReference>
<comment type="caution">
    <text evidence="3">The sequence shown here is derived from an EMBL/GenBank/DDBJ whole genome shotgun (WGS) entry which is preliminary data.</text>
</comment>
<accession>A0AAV9FFV5</accession>
<dbReference type="InterPro" id="IPR026960">
    <property type="entry name" value="RVT-Znf"/>
</dbReference>